<feature type="region of interest" description="Disordered" evidence="1">
    <location>
        <begin position="1"/>
        <end position="22"/>
    </location>
</feature>
<protein>
    <submittedName>
        <fullName evidence="2">Uncharacterized protein</fullName>
    </submittedName>
</protein>
<sequence>MAAAEEAITTSTTSSHSSFREPPLDVAITVPMLNILPIAGNYAAREGGTMNRTGPMNGAISGFCDLPDQA</sequence>
<keyword evidence="3" id="KW-1185">Reference proteome</keyword>
<gene>
    <name evidence="2" type="ORF">HHA04nite_29580</name>
</gene>
<evidence type="ECO:0000313" key="2">
    <source>
        <dbReference type="EMBL" id="GEK74414.1"/>
    </source>
</evidence>
<organism evidence="2 3">
    <name type="scientific">Halomonas halophila</name>
    <dbReference type="NCBI Taxonomy" id="29573"/>
    <lineage>
        <taxon>Bacteria</taxon>
        <taxon>Pseudomonadati</taxon>
        <taxon>Pseudomonadota</taxon>
        <taxon>Gammaproteobacteria</taxon>
        <taxon>Oceanospirillales</taxon>
        <taxon>Halomonadaceae</taxon>
        <taxon>Halomonas</taxon>
    </lineage>
</organism>
<accession>A0ABQ0U7B6</accession>
<evidence type="ECO:0000313" key="3">
    <source>
        <dbReference type="Proteomes" id="UP000321121"/>
    </source>
</evidence>
<comment type="caution">
    <text evidence="2">The sequence shown here is derived from an EMBL/GenBank/DDBJ whole genome shotgun (WGS) entry which is preliminary data.</text>
</comment>
<dbReference type="EMBL" id="BJUS01000044">
    <property type="protein sequence ID" value="GEK74414.1"/>
    <property type="molecule type" value="Genomic_DNA"/>
</dbReference>
<evidence type="ECO:0000256" key="1">
    <source>
        <dbReference type="SAM" id="MobiDB-lite"/>
    </source>
</evidence>
<name>A0ABQ0U7B6_9GAMM</name>
<proteinExistence type="predicted"/>
<reference evidence="2 3" key="1">
    <citation type="submission" date="2019-07" db="EMBL/GenBank/DDBJ databases">
        <title>Whole genome shotgun sequence of Halomonas halophila NBRC 102604.</title>
        <authorList>
            <person name="Hosoyama A."/>
            <person name="Uohara A."/>
            <person name="Ohji S."/>
            <person name="Ichikawa N."/>
        </authorList>
    </citation>
    <scope>NUCLEOTIDE SEQUENCE [LARGE SCALE GENOMIC DNA]</scope>
    <source>
        <strain evidence="2 3">NBRC 102604</strain>
    </source>
</reference>
<dbReference type="Proteomes" id="UP000321121">
    <property type="component" value="Unassembled WGS sequence"/>
</dbReference>